<gene>
    <name evidence="2" type="ORF">C5167_005913</name>
</gene>
<protein>
    <submittedName>
        <fullName evidence="2">Uncharacterized protein</fullName>
    </submittedName>
</protein>
<feature type="region of interest" description="Disordered" evidence="1">
    <location>
        <begin position="1"/>
        <end position="26"/>
    </location>
</feature>
<keyword evidence="3" id="KW-1185">Reference proteome</keyword>
<reference evidence="2 3" key="1">
    <citation type="journal article" date="2018" name="Science">
        <title>The opium poppy genome and morphinan production.</title>
        <authorList>
            <person name="Guo L."/>
            <person name="Winzer T."/>
            <person name="Yang X."/>
            <person name="Li Y."/>
            <person name="Ning Z."/>
            <person name="He Z."/>
            <person name="Teodor R."/>
            <person name="Lu Y."/>
            <person name="Bowser T.A."/>
            <person name="Graham I.A."/>
            <person name="Ye K."/>
        </authorList>
    </citation>
    <scope>NUCLEOTIDE SEQUENCE [LARGE SCALE GENOMIC DNA]</scope>
    <source>
        <strain evidence="3">cv. HN1</strain>
        <tissue evidence="2">Leaves</tissue>
    </source>
</reference>
<feature type="compositionally biased region" description="Basic and acidic residues" evidence="1">
    <location>
        <begin position="7"/>
        <end position="26"/>
    </location>
</feature>
<evidence type="ECO:0000313" key="3">
    <source>
        <dbReference type="Proteomes" id="UP000316621"/>
    </source>
</evidence>
<dbReference type="EMBL" id="CM010718">
    <property type="protein sequence ID" value="RZC58618.1"/>
    <property type="molecule type" value="Genomic_DNA"/>
</dbReference>
<sequence>MATGRNRIAEEQHVTETERISDRQHQENLTAKKTLLQNEGMRNKYYGLQFCSTALSIQL</sequence>
<dbReference type="Gramene" id="RZC58618">
    <property type="protein sequence ID" value="RZC58618"/>
    <property type="gene ID" value="C5167_005913"/>
</dbReference>
<evidence type="ECO:0000313" key="2">
    <source>
        <dbReference type="EMBL" id="RZC58618.1"/>
    </source>
</evidence>
<accession>A0A4Y7JFP0</accession>
<organism evidence="2 3">
    <name type="scientific">Papaver somniferum</name>
    <name type="common">Opium poppy</name>
    <dbReference type="NCBI Taxonomy" id="3469"/>
    <lineage>
        <taxon>Eukaryota</taxon>
        <taxon>Viridiplantae</taxon>
        <taxon>Streptophyta</taxon>
        <taxon>Embryophyta</taxon>
        <taxon>Tracheophyta</taxon>
        <taxon>Spermatophyta</taxon>
        <taxon>Magnoliopsida</taxon>
        <taxon>Ranunculales</taxon>
        <taxon>Papaveraceae</taxon>
        <taxon>Papaveroideae</taxon>
        <taxon>Papaver</taxon>
    </lineage>
</organism>
<evidence type="ECO:0000256" key="1">
    <source>
        <dbReference type="SAM" id="MobiDB-lite"/>
    </source>
</evidence>
<proteinExistence type="predicted"/>
<name>A0A4Y7JFP0_PAPSO</name>
<dbReference type="Proteomes" id="UP000316621">
    <property type="component" value="Chromosome 4"/>
</dbReference>
<dbReference type="AlphaFoldDB" id="A0A4Y7JFP0"/>